<reference evidence="1 2" key="1">
    <citation type="submission" date="2020-09" db="EMBL/GenBank/DDBJ databases">
        <title>Pseudoxanthomonas sp. CAU 1598 isolated from sand of Yaerae Beach.</title>
        <authorList>
            <person name="Kim W."/>
        </authorList>
    </citation>
    <scope>NUCLEOTIDE SEQUENCE [LARGE SCALE GENOMIC DNA]</scope>
    <source>
        <strain evidence="1 2">CAU 1598</strain>
    </source>
</reference>
<dbReference type="RefSeq" id="WP_192029354.1">
    <property type="nucleotide sequence ID" value="NZ_JACYTR010000015.1"/>
</dbReference>
<gene>
    <name evidence="1" type="ORF">IFO71_09260</name>
</gene>
<dbReference type="EMBL" id="JACYTR010000015">
    <property type="protein sequence ID" value="MBD8525931.1"/>
    <property type="molecule type" value="Genomic_DNA"/>
</dbReference>
<protein>
    <submittedName>
        <fullName evidence="1">Uncharacterized protein</fullName>
    </submittedName>
</protein>
<dbReference type="PROSITE" id="PS51257">
    <property type="entry name" value="PROKAR_LIPOPROTEIN"/>
    <property type="match status" value="1"/>
</dbReference>
<evidence type="ECO:0000313" key="2">
    <source>
        <dbReference type="Proteomes" id="UP000613768"/>
    </source>
</evidence>
<dbReference type="Proteomes" id="UP000613768">
    <property type="component" value="Unassembled WGS sequence"/>
</dbReference>
<proteinExistence type="predicted"/>
<evidence type="ECO:0000313" key="1">
    <source>
        <dbReference type="EMBL" id="MBD8525931.1"/>
    </source>
</evidence>
<accession>A0AAW3ZIW5</accession>
<comment type="caution">
    <text evidence="1">The sequence shown here is derived from an EMBL/GenBank/DDBJ whole genome shotgun (WGS) entry which is preliminary data.</text>
</comment>
<name>A0AAW3ZIW5_9GAMM</name>
<keyword evidence="2" id="KW-1185">Reference proteome</keyword>
<sequence length="165" mass="18088">MNSMIKSAALGFMLVGLVACGKQDEGKGKQEAAPVALEVPTSTSDQDWKLYLSGVVKQHMKGVRSSPYMYYLPSATVEDFEDQYVRQLDNVVGVVMRTVTPGNMLAFGSPESSRMADMVIESFKEAQAGSFKGVKVLLVGKREDEQRVREALAPSEAEFIFVPID</sequence>
<organism evidence="1 2">
    <name type="scientific">Pseudomarimonas arenosa</name>
    <dbReference type="NCBI Taxonomy" id="2774145"/>
    <lineage>
        <taxon>Bacteria</taxon>
        <taxon>Pseudomonadati</taxon>
        <taxon>Pseudomonadota</taxon>
        <taxon>Gammaproteobacteria</taxon>
        <taxon>Lysobacterales</taxon>
        <taxon>Lysobacteraceae</taxon>
        <taxon>Pseudomarimonas</taxon>
    </lineage>
</organism>
<dbReference type="AlphaFoldDB" id="A0AAW3ZIW5"/>